<dbReference type="InterPro" id="IPR011063">
    <property type="entry name" value="TilS/TtcA_N"/>
</dbReference>
<evidence type="ECO:0000256" key="6">
    <source>
        <dbReference type="ARBA" id="ARBA00022840"/>
    </source>
</evidence>
<dbReference type="PANTHER" id="PTHR43033:SF1">
    <property type="entry name" value="TRNA(ILE)-LYSIDINE SYNTHASE-RELATED"/>
    <property type="match status" value="1"/>
</dbReference>
<keyword evidence="5 8" id="KW-0547">Nucleotide-binding</keyword>
<dbReference type="InterPro" id="IPR012796">
    <property type="entry name" value="Lysidine-tRNA-synth_C"/>
</dbReference>
<dbReference type="SUPFAM" id="SSF56037">
    <property type="entry name" value="PheT/TilS domain"/>
    <property type="match status" value="1"/>
</dbReference>
<accession>A0AAE3L753</accession>
<dbReference type="Pfam" id="PF11734">
    <property type="entry name" value="TilS_C"/>
    <property type="match status" value="1"/>
</dbReference>
<dbReference type="SUPFAM" id="SSF52402">
    <property type="entry name" value="Adenine nucleotide alpha hydrolases-like"/>
    <property type="match status" value="1"/>
</dbReference>
<dbReference type="EMBL" id="LKHV02000001">
    <property type="protein sequence ID" value="MCS5708379.1"/>
    <property type="molecule type" value="Genomic_DNA"/>
</dbReference>
<evidence type="ECO:0000256" key="1">
    <source>
        <dbReference type="ARBA" id="ARBA00004496"/>
    </source>
</evidence>
<keyword evidence="2 8" id="KW-0963">Cytoplasm</keyword>
<comment type="domain">
    <text evidence="8">The N-terminal region contains the highly conserved SGGXDS motif, predicted to be a P-loop motif involved in ATP binding.</text>
</comment>
<evidence type="ECO:0000256" key="5">
    <source>
        <dbReference type="ARBA" id="ARBA00022741"/>
    </source>
</evidence>
<feature type="domain" description="Lysidine-tRNA(Ile) synthetase C-terminal" evidence="9">
    <location>
        <begin position="385"/>
        <end position="457"/>
    </location>
</feature>
<keyword evidence="4 8" id="KW-0819">tRNA processing</keyword>
<comment type="catalytic activity">
    <reaction evidence="7 8">
        <text>cytidine(34) in tRNA(Ile2) + L-lysine + ATP = lysidine(34) in tRNA(Ile2) + AMP + diphosphate + H(+)</text>
        <dbReference type="Rhea" id="RHEA:43744"/>
        <dbReference type="Rhea" id="RHEA-COMP:10625"/>
        <dbReference type="Rhea" id="RHEA-COMP:10670"/>
        <dbReference type="ChEBI" id="CHEBI:15378"/>
        <dbReference type="ChEBI" id="CHEBI:30616"/>
        <dbReference type="ChEBI" id="CHEBI:32551"/>
        <dbReference type="ChEBI" id="CHEBI:33019"/>
        <dbReference type="ChEBI" id="CHEBI:82748"/>
        <dbReference type="ChEBI" id="CHEBI:83665"/>
        <dbReference type="ChEBI" id="CHEBI:456215"/>
        <dbReference type="EC" id="6.3.4.19"/>
    </reaction>
</comment>
<name>A0AAE3L753_9GAMM</name>
<gene>
    <name evidence="8 10" type="primary">tilS</name>
    <name evidence="10" type="ORF">CC99x_005610</name>
</gene>
<dbReference type="RefSeq" id="WP_057622844.1">
    <property type="nucleotide sequence ID" value="NZ_LKHV02000001.1"/>
</dbReference>
<dbReference type="SMART" id="SM00977">
    <property type="entry name" value="TilS_C"/>
    <property type="match status" value="1"/>
</dbReference>
<organism evidence="10 11">
    <name type="scientific">Candidatus Berkiella cookevillensis</name>
    <dbReference type="NCBI Taxonomy" id="437022"/>
    <lineage>
        <taxon>Bacteria</taxon>
        <taxon>Pseudomonadati</taxon>
        <taxon>Pseudomonadota</taxon>
        <taxon>Gammaproteobacteria</taxon>
        <taxon>Candidatus Berkiellales</taxon>
        <taxon>Candidatus Berkiellaceae</taxon>
        <taxon>Candidatus Berkiella</taxon>
    </lineage>
</organism>
<dbReference type="CDD" id="cd01992">
    <property type="entry name" value="TilS_N"/>
    <property type="match status" value="1"/>
</dbReference>
<dbReference type="GO" id="GO:0032267">
    <property type="term" value="F:tRNA(Ile)-lysidine synthase activity"/>
    <property type="evidence" value="ECO:0007669"/>
    <property type="project" value="UniProtKB-EC"/>
</dbReference>
<keyword evidence="11" id="KW-1185">Reference proteome</keyword>
<dbReference type="InterPro" id="IPR014729">
    <property type="entry name" value="Rossmann-like_a/b/a_fold"/>
</dbReference>
<dbReference type="InterPro" id="IPR012795">
    <property type="entry name" value="tRNA_Ile_lys_synt_N"/>
</dbReference>
<dbReference type="InterPro" id="IPR015262">
    <property type="entry name" value="tRNA_Ile_lys_synt_subst-bd"/>
</dbReference>
<protein>
    <recommendedName>
        <fullName evidence="8">tRNA(Ile)-lysidine synthase</fullName>
        <ecNumber evidence="8">6.3.4.19</ecNumber>
    </recommendedName>
    <alternativeName>
        <fullName evidence="8">tRNA(Ile)-2-lysyl-cytidine synthase</fullName>
    </alternativeName>
    <alternativeName>
        <fullName evidence="8">tRNA(Ile)-lysidine synthetase</fullName>
    </alternativeName>
</protein>
<comment type="similarity">
    <text evidence="8">Belongs to the tRNA(Ile)-lysidine synthase family.</text>
</comment>
<comment type="subcellular location">
    <subcellularLocation>
        <location evidence="1 8">Cytoplasm</location>
    </subcellularLocation>
</comment>
<dbReference type="Pfam" id="PF01171">
    <property type="entry name" value="ATP_bind_3"/>
    <property type="match status" value="1"/>
</dbReference>
<evidence type="ECO:0000313" key="10">
    <source>
        <dbReference type="EMBL" id="MCS5708379.1"/>
    </source>
</evidence>
<dbReference type="NCBIfam" id="TIGR02432">
    <property type="entry name" value="lysidine_TilS_N"/>
    <property type="match status" value="1"/>
</dbReference>
<dbReference type="Proteomes" id="UP000051494">
    <property type="component" value="Unassembled WGS sequence"/>
</dbReference>
<dbReference type="AlphaFoldDB" id="A0AAE3L753"/>
<dbReference type="InterPro" id="IPR012094">
    <property type="entry name" value="tRNA_Ile_lys_synt"/>
</dbReference>
<evidence type="ECO:0000256" key="2">
    <source>
        <dbReference type="ARBA" id="ARBA00022490"/>
    </source>
</evidence>
<keyword evidence="3 8" id="KW-0436">Ligase</keyword>
<evidence type="ECO:0000313" key="11">
    <source>
        <dbReference type="Proteomes" id="UP000051494"/>
    </source>
</evidence>
<evidence type="ECO:0000256" key="7">
    <source>
        <dbReference type="ARBA" id="ARBA00048539"/>
    </source>
</evidence>
<proteinExistence type="inferred from homology"/>
<dbReference type="EC" id="6.3.4.19" evidence="8"/>
<dbReference type="Pfam" id="PF09179">
    <property type="entry name" value="TilS"/>
    <property type="match status" value="1"/>
</dbReference>
<dbReference type="Gene3D" id="3.40.50.620">
    <property type="entry name" value="HUPs"/>
    <property type="match status" value="1"/>
</dbReference>
<dbReference type="Gene3D" id="1.20.59.20">
    <property type="match status" value="1"/>
</dbReference>
<dbReference type="GO" id="GO:0005524">
    <property type="term" value="F:ATP binding"/>
    <property type="evidence" value="ECO:0007669"/>
    <property type="project" value="UniProtKB-UniRule"/>
</dbReference>
<dbReference type="GO" id="GO:0006400">
    <property type="term" value="P:tRNA modification"/>
    <property type="evidence" value="ECO:0007669"/>
    <property type="project" value="UniProtKB-UniRule"/>
</dbReference>
<evidence type="ECO:0000256" key="4">
    <source>
        <dbReference type="ARBA" id="ARBA00022694"/>
    </source>
</evidence>
<dbReference type="GO" id="GO:0005737">
    <property type="term" value="C:cytoplasm"/>
    <property type="evidence" value="ECO:0007669"/>
    <property type="project" value="UniProtKB-SubCell"/>
</dbReference>
<dbReference type="PANTHER" id="PTHR43033">
    <property type="entry name" value="TRNA(ILE)-LYSIDINE SYNTHASE-RELATED"/>
    <property type="match status" value="1"/>
</dbReference>
<sequence>MRSVTMNDCVNEIYSALFQAISALPYLEFPHKRTLIVAYSGGKDSHVLLHALHALSSQHSFSIKAYHAHHGLSLFADDWARHCQTICNDLQIPLEIFKLALHKQAGDSLEALARNARYQAFAAKLEVGDLVLTAHSEEDQAETVLLNLLRGTGLRGLSGIHLHSDLGKGSLLRPMLTVSRKSIMRYAAHFNLRWIEDESNLNLQFKRNLIRKNLLPVLDSVNPTAAHQLAKCARLAFESQMLLEEYLHHDLQEILDGQLRLELNGLVKHAIPKRKALLRLWIKNADIPLPTEKKLMDILVQVFTAAQDKNPTIQWKGGEIRRYQNKLFLKSISDKQLVSSVPATQQPLTWYLGRPLALAQGQVWRSIPTRGKGLALKHFSLNPSLTVAFRQEGERCQLAGKNHTQSLKQLFQTLKIPPWERDSVPLFYHDGQLISVGDYCVSNKYRVTAEDEAGLLLTNK</sequence>
<dbReference type="NCBIfam" id="TIGR02433">
    <property type="entry name" value="lysidine_TilS_C"/>
    <property type="match status" value="1"/>
</dbReference>
<feature type="binding site" evidence="8">
    <location>
        <begin position="40"/>
        <end position="45"/>
    </location>
    <ligand>
        <name>ATP</name>
        <dbReference type="ChEBI" id="CHEBI:30616"/>
    </ligand>
</feature>
<keyword evidence="6 8" id="KW-0067">ATP-binding</keyword>
<reference evidence="10" key="1">
    <citation type="journal article" date="2016" name="Genome Announc.">
        <title>Draft Genome Sequences of Two Novel Amoeba-Resistant Intranuclear Bacteria, 'Candidatus Berkiella cookevillensis' and 'Candidatus Berkiella aquae'.</title>
        <authorList>
            <person name="Mehari Y.T."/>
            <person name="Arivett B.A."/>
            <person name="Farone A.L."/>
            <person name="Gunderson J.H."/>
            <person name="Farone M.B."/>
        </authorList>
    </citation>
    <scope>NUCLEOTIDE SEQUENCE</scope>
    <source>
        <strain evidence="10">CC99</strain>
    </source>
</reference>
<dbReference type="HAMAP" id="MF_01161">
    <property type="entry name" value="tRNA_Ile_lys_synt"/>
    <property type="match status" value="1"/>
</dbReference>
<evidence type="ECO:0000259" key="9">
    <source>
        <dbReference type="SMART" id="SM00977"/>
    </source>
</evidence>
<reference evidence="10" key="2">
    <citation type="submission" date="2021-06" db="EMBL/GenBank/DDBJ databases">
        <title>Genomic Description and Analysis of Intracellular Bacteria, Candidatus Berkiella cookevillensis and Candidatus Berkiella aquae.</title>
        <authorList>
            <person name="Kidane D.T."/>
            <person name="Mehari Y.T."/>
            <person name="Rice F.C."/>
            <person name="Arivett B.A."/>
            <person name="Farone A.L."/>
            <person name="Berk S.G."/>
            <person name="Farone M.B."/>
        </authorList>
    </citation>
    <scope>NUCLEOTIDE SEQUENCE</scope>
    <source>
        <strain evidence="10">CC99</strain>
    </source>
</reference>
<dbReference type="SUPFAM" id="SSF82829">
    <property type="entry name" value="MesJ substrate recognition domain-like"/>
    <property type="match status" value="1"/>
</dbReference>
<comment type="caution">
    <text evidence="10">The sequence shown here is derived from an EMBL/GenBank/DDBJ whole genome shotgun (WGS) entry which is preliminary data.</text>
</comment>
<evidence type="ECO:0000256" key="8">
    <source>
        <dbReference type="HAMAP-Rule" id="MF_01161"/>
    </source>
</evidence>
<comment type="function">
    <text evidence="8">Ligates lysine onto the cytidine present at position 34 of the AUA codon-specific tRNA(Ile) that contains the anticodon CAU, in an ATP-dependent manner. Cytidine is converted to lysidine, thus changing the amino acid specificity of the tRNA from methionine to isoleucine.</text>
</comment>
<evidence type="ECO:0000256" key="3">
    <source>
        <dbReference type="ARBA" id="ARBA00022598"/>
    </source>
</evidence>